<dbReference type="OrthoDB" id="496981at2759"/>
<dbReference type="InterPro" id="IPR029033">
    <property type="entry name" value="His_PPase_superfam"/>
</dbReference>
<dbReference type="SUPFAM" id="SSF53254">
    <property type="entry name" value="Phosphoglycerate mutase-like"/>
    <property type="match status" value="1"/>
</dbReference>
<gene>
    <name evidence="1" type="ORF">METBISCDRAFT_18371</name>
</gene>
<protein>
    <submittedName>
        <fullName evidence="1">Phosphoglycerate mutase-like protein</fullName>
    </submittedName>
</protein>
<evidence type="ECO:0000313" key="1">
    <source>
        <dbReference type="EMBL" id="RKP29575.1"/>
    </source>
</evidence>
<evidence type="ECO:0000313" key="2">
    <source>
        <dbReference type="Proteomes" id="UP000268321"/>
    </source>
</evidence>
<dbReference type="CDD" id="cd07067">
    <property type="entry name" value="HP_PGM_like"/>
    <property type="match status" value="1"/>
</dbReference>
<dbReference type="AlphaFoldDB" id="A0A4P9Z9Y4"/>
<dbReference type="Gene3D" id="3.40.50.1240">
    <property type="entry name" value="Phosphoglycerate mutase-like"/>
    <property type="match status" value="1"/>
</dbReference>
<proteinExistence type="predicted"/>
<dbReference type="GO" id="GO:0016791">
    <property type="term" value="F:phosphatase activity"/>
    <property type="evidence" value="ECO:0007669"/>
    <property type="project" value="TreeGrafter"/>
</dbReference>
<dbReference type="PANTHER" id="PTHR48100:SF1">
    <property type="entry name" value="HISTIDINE PHOSPHATASE FAMILY PROTEIN-RELATED"/>
    <property type="match status" value="1"/>
</dbReference>
<dbReference type="SMART" id="SM00855">
    <property type="entry name" value="PGAM"/>
    <property type="match status" value="1"/>
</dbReference>
<dbReference type="Proteomes" id="UP000268321">
    <property type="component" value="Unassembled WGS sequence"/>
</dbReference>
<dbReference type="GO" id="GO:0005737">
    <property type="term" value="C:cytoplasm"/>
    <property type="evidence" value="ECO:0007669"/>
    <property type="project" value="TreeGrafter"/>
</dbReference>
<sequence>MSLLIPSERDYEDAHTAFPSMENSYQRCLEQTRHKEPENFRWRFETVPGFFVQADPDTDDLQFRYTELNMGRKMSWADIMAQVAGLNANVPPNVAYKVVVCARHGQGFHNQIVDKYGSAAWEAKWHALGTDGEITYGPDPPLTELGQKQAAENHRAWKREIFEHGAPLPAQFYASPLQRSCWTHKITWEGLQPADKKTVVVETLRETIGRNLCDKRSAKSVIEERFAQYGFECEPGFSEEDSLFPEDERETDTEHAMRINLFCQWLFDRDVDASGAVDPQKRAENAFVCTTTHAGSIRLFILVFGHRRFTISTGGSIPIVVRGTREG</sequence>
<accession>A0A4P9Z9Y4</accession>
<organism evidence="1 2">
    <name type="scientific">Metschnikowia bicuspidata</name>
    <dbReference type="NCBI Taxonomy" id="27322"/>
    <lineage>
        <taxon>Eukaryota</taxon>
        <taxon>Fungi</taxon>
        <taxon>Dikarya</taxon>
        <taxon>Ascomycota</taxon>
        <taxon>Saccharomycotina</taxon>
        <taxon>Pichiomycetes</taxon>
        <taxon>Metschnikowiaceae</taxon>
        <taxon>Metschnikowia</taxon>
    </lineage>
</organism>
<name>A0A4P9Z9Y4_9ASCO</name>
<dbReference type="Pfam" id="PF00300">
    <property type="entry name" value="His_Phos_1"/>
    <property type="match status" value="1"/>
</dbReference>
<dbReference type="PANTHER" id="PTHR48100">
    <property type="entry name" value="BROAD-SPECIFICITY PHOSPHATASE YOR283W-RELATED"/>
    <property type="match status" value="1"/>
</dbReference>
<reference evidence="2" key="1">
    <citation type="journal article" date="2018" name="Nat. Microbiol.">
        <title>Leveraging single-cell genomics to expand the fungal tree of life.</title>
        <authorList>
            <person name="Ahrendt S.R."/>
            <person name="Quandt C.A."/>
            <person name="Ciobanu D."/>
            <person name="Clum A."/>
            <person name="Salamov A."/>
            <person name="Andreopoulos B."/>
            <person name="Cheng J.F."/>
            <person name="Woyke T."/>
            <person name="Pelin A."/>
            <person name="Henrissat B."/>
            <person name="Reynolds N.K."/>
            <person name="Benny G.L."/>
            <person name="Smith M.E."/>
            <person name="James T.Y."/>
            <person name="Grigoriev I.V."/>
        </authorList>
    </citation>
    <scope>NUCLEOTIDE SEQUENCE [LARGE SCALE GENOMIC DNA]</scope>
    <source>
        <strain evidence="2">Baker2002</strain>
    </source>
</reference>
<dbReference type="InterPro" id="IPR013078">
    <property type="entry name" value="His_Pase_superF_clade-1"/>
</dbReference>
<dbReference type="EMBL" id="ML004482">
    <property type="protein sequence ID" value="RKP29575.1"/>
    <property type="molecule type" value="Genomic_DNA"/>
</dbReference>
<dbReference type="InterPro" id="IPR050275">
    <property type="entry name" value="PGM_Phosphatase"/>
</dbReference>
<keyword evidence="2" id="KW-1185">Reference proteome</keyword>